<dbReference type="AlphaFoldDB" id="A0A1G7Z1H9"/>
<dbReference type="GO" id="GO:0006313">
    <property type="term" value="P:DNA transposition"/>
    <property type="evidence" value="ECO:0007669"/>
    <property type="project" value="InterPro"/>
</dbReference>
<evidence type="ECO:0000313" key="2">
    <source>
        <dbReference type="EMBL" id="SDH02494.1"/>
    </source>
</evidence>
<sequence>MGGSRYIITDQHQTYFITCTIVGWIDLFTRPEYKNIIVDSLNYCIKHKGLILNAWVLMTNHIHFIGRCEEPNKMSDFLRDFKKFTSKKLATAIKEIPESRRDWLLDKFNFEARRTNRAEIYKIWQDDNHPIDLQEIDAFQKLYYIHENPVKAGIVESPEQYIYSSAKDYAGINGLLKIELI</sequence>
<dbReference type="SMART" id="SM01321">
    <property type="entry name" value="Y1_Tnp"/>
    <property type="match status" value="1"/>
</dbReference>
<evidence type="ECO:0000259" key="1">
    <source>
        <dbReference type="SMART" id="SM01321"/>
    </source>
</evidence>
<dbReference type="InterPro" id="IPR036515">
    <property type="entry name" value="Transposase_17_sf"/>
</dbReference>
<dbReference type="GO" id="GO:0004803">
    <property type="term" value="F:transposase activity"/>
    <property type="evidence" value="ECO:0007669"/>
    <property type="project" value="InterPro"/>
</dbReference>
<organism evidence="2 3">
    <name type="scientific">Pedobacter terrae</name>
    <dbReference type="NCBI Taxonomy" id="405671"/>
    <lineage>
        <taxon>Bacteria</taxon>
        <taxon>Pseudomonadati</taxon>
        <taxon>Bacteroidota</taxon>
        <taxon>Sphingobacteriia</taxon>
        <taxon>Sphingobacteriales</taxon>
        <taxon>Sphingobacteriaceae</taxon>
        <taxon>Pedobacter</taxon>
    </lineage>
</organism>
<dbReference type="GO" id="GO:0043565">
    <property type="term" value="F:sequence-specific DNA binding"/>
    <property type="evidence" value="ECO:0007669"/>
    <property type="project" value="TreeGrafter"/>
</dbReference>
<feature type="domain" description="Transposase IS200-like" evidence="1">
    <location>
        <begin position="10"/>
        <end position="148"/>
    </location>
</feature>
<accession>A0A1G7Z1H9</accession>
<dbReference type="InterPro" id="IPR002686">
    <property type="entry name" value="Transposase_17"/>
</dbReference>
<dbReference type="EMBL" id="FNCH01000015">
    <property type="protein sequence ID" value="SDH02494.1"/>
    <property type="molecule type" value="Genomic_DNA"/>
</dbReference>
<proteinExistence type="predicted"/>
<dbReference type="Pfam" id="PF01797">
    <property type="entry name" value="Y1_Tnp"/>
    <property type="match status" value="1"/>
</dbReference>
<protein>
    <submittedName>
        <fullName evidence="2">REP element-mobilizing transposase RayT</fullName>
    </submittedName>
</protein>
<dbReference type="Proteomes" id="UP000199643">
    <property type="component" value="Unassembled WGS sequence"/>
</dbReference>
<dbReference type="Gene3D" id="3.30.70.1290">
    <property type="entry name" value="Transposase IS200-like"/>
    <property type="match status" value="1"/>
</dbReference>
<evidence type="ECO:0000313" key="3">
    <source>
        <dbReference type="Proteomes" id="UP000199643"/>
    </source>
</evidence>
<gene>
    <name evidence="2" type="ORF">SAMN05421827_11529</name>
</gene>
<dbReference type="PANTHER" id="PTHR36966:SF1">
    <property type="entry name" value="REP-ASSOCIATED TYROSINE TRANSPOSASE"/>
    <property type="match status" value="1"/>
</dbReference>
<dbReference type="InterPro" id="IPR052715">
    <property type="entry name" value="RAYT_transposase"/>
</dbReference>
<dbReference type="SUPFAM" id="SSF143422">
    <property type="entry name" value="Transposase IS200-like"/>
    <property type="match status" value="1"/>
</dbReference>
<dbReference type="RefSeq" id="WP_090502123.1">
    <property type="nucleotide sequence ID" value="NZ_FNCH01000015.1"/>
</dbReference>
<name>A0A1G7Z1H9_9SPHI</name>
<reference evidence="3" key="1">
    <citation type="submission" date="2016-10" db="EMBL/GenBank/DDBJ databases">
        <authorList>
            <person name="Varghese N."/>
            <person name="Submissions S."/>
        </authorList>
    </citation>
    <scope>NUCLEOTIDE SEQUENCE [LARGE SCALE GENOMIC DNA]</scope>
    <source>
        <strain evidence="3">DSM 17933</strain>
    </source>
</reference>
<dbReference type="OrthoDB" id="9788881at2"/>
<dbReference type="NCBIfam" id="NF047646">
    <property type="entry name" value="REP_Tyr_transpos"/>
    <property type="match status" value="1"/>
</dbReference>
<keyword evidence="3" id="KW-1185">Reference proteome</keyword>
<dbReference type="PANTHER" id="PTHR36966">
    <property type="entry name" value="REP-ASSOCIATED TYROSINE TRANSPOSASE"/>
    <property type="match status" value="1"/>
</dbReference>